<name>A0A1E3QX41_9ASCO</name>
<organism evidence="1 2">
    <name type="scientific">Babjeviella inositovora NRRL Y-12698</name>
    <dbReference type="NCBI Taxonomy" id="984486"/>
    <lineage>
        <taxon>Eukaryota</taxon>
        <taxon>Fungi</taxon>
        <taxon>Dikarya</taxon>
        <taxon>Ascomycota</taxon>
        <taxon>Saccharomycotina</taxon>
        <taxon>Pichiomycetes</taxon>
        <taxon>Serinales incertae sedis</taxon>
        <taxon>Babjeviella</taxon>
    </lineage>
</organism>
<dbReference type="EMBL" id="KV454426">
    <property type="protein sequence ID" value="ODQ82258.1"/>
    <property type="molecule type" value="Genomic_DNA"/>
</dbReference>
<proteinExistence type="predicted"/>
<dbReference type="GeneID" id="30150394"/>
<dbReference type="RefSeq" id="XP_018987586.1">
    <property type="nucleotide sequence ID" value="XM_019132541.1"/>
</dbReference>
<dbReference type="Proteomes" id="UP000094336">
    <property type="component" value="Unassembled WGS sequence"/>
</dbReference>
<reference evidence="2" key="1">
    <citation type="submission" date="2016-05" db="EMBL/GenBank/DDBJ databases">
        <title>Comparative genomics of biotechnologically important yeasts.</title>
        <authorList>
            <consortium name="DOE Joint Genome Institute"/>
            <person name="Riley R."/>
            <person name="Haridas S."/>
            <person name="Wolfe K.H."/>
            <person name="Lopes M.R."/>
            <person name="Hittinger C.T."/>
            <person name="Goker M."/>
            <person name="Salamov A."/>
            <person name="Wisecaver J."/>
            <person name="Long T.M."/>
            <person name="Aerts A.L."/>
            <person name="Barry K."/>
            <person name="Choi C."/>
            <person name="Clum A."/>
            <person name="Coughlan A.Y."/>
            <person name="Deshpande S."/>
            <person name="Douglass A.P."/>
            <person name="Hanson S.J."/>
            <person name="Klenk H.-P."/>
            <person name="Labutti K."/>
            <person name="Lapidus A."/>
            <person name="Lindquist E."/>
            <person name="Lipzen A."/>
            <person name="Meier-Kolthoff J.P."/>
            <person name="Ohm R.A."/>
            <person name="Otillar R.P."/>
            <person name="Pangilinan J."/>
            <person name="Peng Y."/>
            <person name="Rokas A."/>
            <person name="Rosa C.A."/>
            <person name="Scheuner C."/>
            <person name="Sibirny A.A."/>
            <person name="Slot J.C."/>
            <person name="Stielow J.B."/>
            <person name="Sun H."/>
            <person name="Kurtzman C.P."/>
            <person name="Blackwell M."/>
            <person name="Grigoriev I.V."/>
            <person name="Jeffries T.W."/>
        </authorList>
    </citation>
    <scope>NUCLEOTIDE SEQUENCE [LARGE SCALE GENOMIC DNA]</scope>
    <source>
        <strain evidence="2">NRRL Y-12698</strain>
    </source>
</reference>
<sequence>MISFLSNILSGFFYYLITTIFTKKLIIQLSLSNNHHLRILPGKTFMKLKENSLWIRVEIDKFWIARTCPSQVWIMGEKFNVHFSRSLFMVASWLKEPNVNRQHKRK</sequence>
<evidence type="ECO:0000313" key="2">
    <source>
        <dbReference type="Proteomes" id="UP000094336"/>
    </source>
</evidence>
<keyword evidence="2" id="KW-1185">Reference proteome</keyword>
<gene>
    <name evidence="1" type="ORF">BABINDRAFT_69646</name>
</gene>
<protein>
    <submittedName>
        <fullName evidence="1">Uncharacterized protein</fullName>
    </submittedName>
</protein>
<evidence type="ECO:0000313" key="1">
    <source>
        <dbReference type="EMBL" id="ODQ82258.1"/>
    </source>
</evidence>
<accession>A0A1E3QX41</accession>
<dbReference type="AlphaFoldDB" id="A0A1E3QX41"/>